<keyword evidence="2" id="KW-0378">Hydrolase</keyword>
<accession>A0ABN8FJI6</accession>
<protein>
    <submittedName>
        <fullName evidence="2">Ribonuclease M5</fullName>
        <ecNumber evidence="2">3.1.26.8</ecNumber>
    </submittedName>
</protein>
<dbReference type="PANTHER" id="PTHR39156">
    <property type="entry name" value="RIBONUCLEASE M5"/>
    <property type="match status" value="1"/>
</dbReference>
<sequence>MLLRHFPGNEDFPAETVVKNGGPSVNYNEPEAWIHPGGDCQLMSITIIVEGKNDRSRLRRVLVPEVEILCTFGTLNTLKLESLRQQVGDGEVFLYLDNDSSGKKIRGVLRDAFPDADHIYTRRGYAGVEGTPDEYNITQLEKAGLEDFIVYPEPLPY</sequence>
<organism evidence="2 3">
    <name type="scientific">Paenibacillus pseudetheri</name>
    <dbReference type="NCBI Taxonomy" id="2897682"/>
    <lineage>
        <taxon>Bacteria</taxon>
        <taxon>Bacillati</taxon>
        <taxon>Bacillota</taxon>
        <taxon>Bacilli</taxon>
        <taxon>Bacillales</taxon>
        <taxon>Paenibacillaceae</taxon>
        <taxon>Paenibacillus</taxon>
    </lineage>
</organism>
<comment type="caution">
    <text evidence="2">The sequence shown here is derived from an EMBL/GenBank/DDBJ whole genome shotgun (WGS) entry which is preliminary data.</text>
</comment>
<evidence type="ECO:0000259" key="1">
    <source>
        <dbReference type="PROSITE" id="PS50880"/>
    </source>
</evidence>
<evidence type="ECO:0000313" key="2">
    <source>
        <dbReference type="EMBL" id="CAH1058253.1"/>
    </source>
</evidence>
<name>A0ABN8FJI6_9BACL</name>
<keyword evidence="3" id="KW-1185">Reference proteome</keyword>
<dbReference type="EMBL" id="CAKMAB010000031">
    <property type="protein sequence ID" value="CAH1058253.1"/>
    <property type="molecule type" value="Genomic_DNA"/>
</dbReference>
<proteinExistence type="predicted"/>
<dbReference type="InterPro" id="IPR006171">
    <property type="entry name" value="TOPRIM_dom"/>
</dbReference>
<dbReference type="EC" id="3.1.26.8" evidence="2"/>
<dbReference type="Proteomes" id="UP000838749">
    <property type="component" value="Unassembled WGS sequence"/>
</dbReference>
<dbReference type="GO" id="GO:0043822">
    <property type="term" value="F:ribonuclease M5 activity"/>
    <property type="evidence" value="ECO:0007669"/>
    <property type="project" value="UniProtKB-EC"/>
</dbReference>
<dbReference type="PANTHER" id="PTHR39156:SF2">
    <property type="entry name" value="DNA PRIMASE (BACTERIAL TYPE) AND SMALL PRIMASE-LIKE PROTEINS"/>
    <property type="match status" value="1"/>
</dbReference>
<gene>
    <name evidence="2" type="primary">rnmV_1</name>
    <name evidence="2" type="ORF">PAECIP111894_04427</name>
</gene>
<dbReference type="SUPFAM" id="SSF110455">
    <property type="entry name" value="Toprim domain"/>
    <property type="match status" value="1"/>
</dbReference>
<dbReference type="Gene3D" id="3.40.1360.10">
    <property type="match status" value="1"/>
</dbReference>
<reference evidence="2" key="1">
    <citation type="submission" date="2021-12" db="EMBL/GenBank/DDBJ databases">
        <authorList>
            <person name="Criscuolo A."/>
        </authorList>
    </citation>
    <scope>NUCLEOTIDE SEQUENCE</scope>
    <source>
        <strain evidence="2">CIP111894</strain>
    </source>
</reference>
<dbReference type="PROSITE" id="PS50880">
    <property type="entry name" value="TOPRIM"/>
    <property type="match status" value="1"/>
</dbReference>
<feature type="domain" description="Toprim" evidence="1">
    <location>
        <begin position="44"/>
        <end position="128"/>
    </location>
</feature>
<evidence type="ECO:0000313" key="3">
    <source>
        <dbReference type="Proteomes" id="UP000838749"/>
    </source>
</evidence>